<dbReference type="EMBL" id="JAFEUP010000001">
    <property type="protein sequence ID" value="MBM7059350.1"/>
    <property type="molecule type" value="Genomic_DNA"/>
</dbReference>
<evidence type="ECO:0008006" key="3">
    <source>
        <dbReference type="Google" id="ProtNLM"/>
    </source>
</evidence>
<evidence type="ECO:0000313" key="1">
    <source>
        <dbReference type="EMBL" id="MBM7059350.1"/>
    </source>
</evidence>
<sequence length="186" mass="21514">MRIVKEQIKINTHTAEYVSEAQAAAILQRAVGTLRNLRTDVRGKEFIPFFRSERRKVFYKRSDVMAYRDKAKKVRFDHSYPRIPVLFNEDPLPAIDPTTKLNTAEVAAFGISKASLQIWRSKHQFLDVLPSHGKGMAIHYLASDLTAFILKGRAYWKARSVELDYQFRPHPRSLRRPKAVLQPSHP</sequence>
<dbReference type="Proteomes" id="UP000717995">
    <property type="component" value="Unassembled WGS sequence"/>
</dbReference>
<reference evidence="1 2" key="1">
    <citation type="submission" date="2021-02" db="EMBL/GenBank/DDBJ databases">
        <authorList>
            <person name="Lee D.-H."/>
        </authorList>
    </citation>
    <scope>NUCLEOTIDE SEQUENCE [LARGE SCALE GENOMIC DNA]</scope>
    <source>
        <strain evidence="1 2">UL073</strain>
    </source>
</reference>
<protein>
    <recommendedName>
        <fullName evidence="3">Helix-turn-helix domain-containing protein</fullName>
    </recommendedName>
</protein>
<comment type="caution">
    <text evidence="1">The sequence shown here is derived from an EMBL/GenBank/DDBJ whole genome shotgun (WGS) entry which is preliminary data.</text>
</comment>
<name>A0ABS2I8N6_9GAMM</name>
<gene>
    <name evidence="1" type="ORF">JQX08_01390</name>
</gene>
<proteinExistence type="predicted"/>
<organism evidence="1 2">
    <name type="scientific">Zestomonas insulae</name>
    <dbReference type="NCBI Taxonomy" id="2809017"/>
    <lineage>
        <taxon>Bacteria</taxon>
        <taxon>Pseudomonadati</taxon>
        <taxon>Pseudomonadota</taxon>
        <taxon>Gammaproteobacteria</taxon>
        <taxon>Pseudomonadales</taxon>
        <taxon>Pseudomonadaceae</taxon>
        <taxon>Zestomonas</taxon>
    </lineage>
</organism>
<evidence type="ECO:0000313" key="2">
    <source>
        <dbReference type="Proteomes" id="UP000717995"/>
    </source>
</evidence>
<keyword evidence="2" id="KW-1185">Reference proteome</keyword>
<dbReference type="RefSeq" id="WP_204914180.1">
    <property type="nucleotide sequence ID" value="NZ_JAFEUP010000001.1"/>
</dbReference>
<accession>A0ABS2I8N6</accession>